<dbReference type="EMBL" id="GBXM01028511">
    <property type="protein sequence ID" value="JAH80066.1"/>
    <property type="molecule type" value="Transcribed_RNA"/>
</dbReference>
<reference evidence="1" key="2">
    <citation type="journal article" date="2015" name="Fish Shellfish Immunol.">
        <title>Early steps in the European eel (Anguilla anguilla)-Vibrio vulnificus interaction in the gills: Role of the RtxA13 toxin.</title>
        <authorList>
            <person name="Callol A."/>
            <person name="Pajuelo D."/>
            <person name="Ebbesson L."/>
            <person name="Teles M."/>
            <person name="MacKenzie S."/>
            <person name="Amaro C."/>
        </authorList>
    </citation>
    <scope>NUCLEOTIDE SEQUENCE</scope>
</reference>
<name>A0A0E9VPU8_ANGAN</name>
<proteinExistence type="predicted"/>
<reference evidence="1" key="1">
    <citation type="submission" date="2014-11" db="EMBL/GenBank/DDBJ databases">
        <authorList>
            <person name="Amaro Gonzalez C."/>
        </authorList>
    </citation>
    <scope>NUCLEOTIDE SEQUENCE</scope>
</reference>
<organism evidence="1">
    <name type="scientific">Anguilla anguilla</name>
    <name type="common">European freshwater eel</name>
    <name type="synonym">Muraena anguilla</name>
    <dbReference type="NCBI Taxonomy" id="7936"/>
    <lineage>
        <taxon>Eukaryota</taxon>
        <taxon>Metazoa</taxon>
        <taxon>Chordata</taxon>
        <taxon>Craniata</taxon>
        <taxon>Vertebrata</taxon>
        <taxon>Euteleostomi</taxon>
        <taxon>Actinopterygii</taxon>
        <taxon>Neopterygii</taxon>
        <taxon>Teleostei</taxon>
        <taxon>Anguilliformes</taxon>
        <taxon>Anguillidae</taxon>
        <taxon>Anguilla</taxon>
    </lineage>
</organism>
<dbReference type="AlphaFoldDB" id="A0A0E9VPU8"/>
<accession>A0A0E9VPU8</accession>
<sequence>MFVMDWNKIAFITGYKTVKCVLQYCLCLGSHPETYQLP</sequence>
<evidence type="ECO:0000313" key="1">
    <source>
        <dbReference type="EMBL" id="JAH80066.1"/>
    </source>
</evidence>
<protein>
    <submittedName>
        <fullName evidence="1">Uncharacterized protein</fullName>
    </submittedName>
</protein>